<evidence type="ECO:0000313" key="8">
    <source>
        <dbReference type="Proteomes" id="UP000015100"/>
    </source>
</evidence>
<evidence type="ECO:0000256" key="1">
    <source>
        <dbReference type="ARBA" id="ARBA00001974"/>
    </source>
</evidence>
<keyword evidence="3" id="KW-0285">Flavoprotein</keyword>
<comment type="cofactor">
    <cofactor evidence="1">
        <name>FAD</name>
        <dbReference type="ChEBI" id="CHEBI:57692"/>
    </cofactor>
</comment>
<dbReference type="OrthoDB" id="407275at2759"/>
<feature type="domain" description="FAD-binding PCMH-type" evidence="6">
    <location>
        <begin position="52"/>
        <end position="233"/>
    </location>
</feature>
<evidence type="ECO:0000256" key="5">
    <source>
        <dbReference type="ARBA" id="ARBA00023002"/>
    </source>
</evidence>
<dbReference type="Gene3D" id="3.30.465.10">
    <property type="match status" value="1"/>
</dbReference>
<dbReference type="InterPro" id="IPR036318">
    <property type="entry name" value="FAD-bd_PCMH-like_sf"/>
</dbReference>
<dbReference type="InterPro" id="IPR016166">
    <property type="entry name" value="FAD-bd_PCMH"/>
</dbReference>
<dbReference type="OMA" id="AFRWRDC"/>
<dbReference type="SUPFAM" id="SSF56176">
    <property type="entry name" value="FAD-binding/transporter-associated domain-like"/>
    <property type="match status" value="1"/>
</dbReference>
<dbReference type="EMBL" id="AQGS01001233">
    <property type="protein sequence ID" value="EPS35109.1"/>
    <property type="molecule type" value="Genomic_DNA"/>
</dbReference>
<dbReference type="InterPro" id="IPR016169">
    <property type="entry name" value="FAD-bd_PCMH_sub2"/>
</dbReference>
<name>S7ZXC2_DACHA</name>
<dbReference type="Proteomes" id="UP000015100">
    <property type="component" value="Unassembled WGS sequence"/>
</dbReference>
<reference evidence="7 8" key="1">
    <citation type="journal article" date="2013" name="PLoS Genet.">
        <title>Genomic mechanisms accounting for the adaptation to parasitism in nematode-trapping fungi.</title>
        <authorList>
            <person name="Meerupati T."/>
            <person name="Andersson K.M."/>
            <person name="Friman E."/>
            <person name="Kumar D."/>
            <person name="Tunlid A."/>
            <person name="Ahren D."/>
        </authorList>
    </citation>
    <scope>NUCLEOTIDE SEQUENCE [LARGE SCALE GENOMIC DNA]</scope>
    <source>
        <strain evidence="7 8">CBS 200.50</strain>
    </source>
</reference>
<dbReference type="STRING" id="1284197.S7ZXC2"/>
<dbReference type="Gene3D" id="3.40.462.20">
    <property type="match status" value="1"/>
</dbReference>
<keyword evidence="8" id="KW-1185">Reference proteome</keyword>
<keyword evidence="4" id="KW-0274">FAD</keyword>
<dbReference type="PANTHER" id="PTHR42973:SF39">
    <property type="entry name" value="FAD-BINDING PCMH-TYPE DOMAIN-CONTAINING PROTEIN"/>
    <property type="match status" value="1"/>
</dbReference>
<keyword evidence="5" id="KW-0560">Oxidoreductase</keyword>
<dbReference type="AlphaFoldDB" id="S7ZXC2"/>
<gene>
    <name evidence="7" type="ORF">H072_11449</name>
</gene>
<dbReference type="Pfam" id="PF08031">
    <property type="entry name" value="BBE"/>
    <property type="match status" value="1"/>
</dbReference>
<sequence>MSATNPPSGKDQVDPVKMNKLIAHLRDEDIPVFVAGDEEYELSVATSNLLYRYSRPDCVVIPRNELDVQTVVMAANSDDYRVPIIIKNGGHSYAGFSTTEKGISLDLRRMKKVTVDINSMTATVGGGALWGHAYKHLVNGRHDGYIINGGRCPTVGVSGFILGGGLGPFTRSFGMGCDTLIEARIVTADGTILTVKESDPKDSENGKLFWALCGAGGGNFGVVVKMKLRIEKLADKEGRVVAGRYEWPPTEADFKEKEDGSSIFLDTMNKFYNTAWPNGATIDTSWVCELGKDFKIRFLVYFDGKKGEFNTMIQDNITHEVVKPQLQRRCLEESSSRFLHETLVSQWKEEIIKSLPDVKTYAIYTSFIFRQKIEKIKEITDIIHKEMGFFKGEFKGETATLQVTWIHSGGYANEKKRHETAYRWRGGDYHAYIMIQWEGKYLELEMKGFLQKFANKLRHFSMAKKAVFINFPDGDMTEGSHEQAYYGNNHLKLQQIKGSWDPTNFFKWHHGVKLPVGINQQEEAPTTAISMESVNVYGRVANTAMSAAVEVKEIDPENLAETKHEEAAAMDPPPSYKETVDAIATKAWDSYTLPPAKGIDVGFKTATAGSIFGLDDLGF</sequence>
<dbReference type="eggNOG" id="ENOG502QTE5">
    <property type="taxonomic scope" value="Eukaryota"/>
</dbReference>
<dbReference type="GO" id="GO:0016491">
    <property type="term" value="F:oxidoreductase activity"/>
    <property type="evidence" value="ECO:0007669"/>
    <property type="project" value="UniProtKB-KW"/>
</dbReference>
<protein>
    <recommendedName>
        <fullName evidence="6">FAD-binding PCMH-type domain-containing protein</fullName>
    </recommendedName>
</protein>
<dbReference type="PROSITE" id="PS51387">
    <property type="entry name" value="FAD_PCMH"/>
    <property type="match status" value="1"/>
</dbReference>
<reference evidence="8" key="2">
    <citation type="submission" date="2013-04" db="EMBL/GenBank/DDBJ databases">
        <title>Genomic mechanisms accounting for the adaptation to parasitism in nematode-trapping fungi.</title>
        <authorList>
            <person name="Ahren D.G."/>
        </authorList>
    </citation>
    <scope>NUCLEOTIDE SEQUENCE [LARGE SCALE GENOMIC DNA]</scope>
    <source>
        <strain evidence="8">CBS 200.50</strain>
    </source>
</reference>
<evidence type="ECO:0000256" key="2">
    <source>
        <dbReference type="ARBA" id="ARBA00005466"/>
    </source>
</evidence>
<accession>S7ZXC2</accession>
<comment type="caution">
    <text evidence="7">The sequence shown here is derived from an EMBL/GenBank/DDBJ whole genome shotgun (WGS) entry which is preliminary data.</text>
</comment>
<evidence type="ECO:0000256" key="3">
    <source>
        <dbReference type="ARBA" id="ARBA00022630"/>
    </source>
</evidence>
<comment type="similarity">
    <text evidence="2">Belongs to the oxygen-dependent FAD-linked oxidoreductase family.</text>
</comment>
<dbReference type="InterPro" id="IPR006094">
    <property type="entry name" value="Oxid_FAD_bind_N"/>
</dbReference>
<evidence type="ECO:0000259" key="6">
    <source>
        <dbReference type="PROSITE" id="PS51387"/>
    </source>
</evidence>
<dbReference type="HOGENOM" id="CLU_018354_10_2_1"/>
<dbReference type="Pfam" id="PF01565">
    <property type="entry name" value="FAD_binding_4"/>
    <property type="match status" value="1"/>
</dbReference>
<dbReference type="GO" id="GO:0071949">
    <property type="term" value="F:FAD binding"/>
    <property type="evidence" value="ECO:0007669"/>
    <property type="project" value="InterPro"/>
</dbReference>
<dbReference type="InterPro" id="IPR050416">
    <property type="entry name" value="FAD-linked_Oxidoreductase"/>
</dbReference>
<organism evidence="7 8">
    <name type="scientific">Dactylellina haptotyla (strain CBS 200.50)</name>
    <name type="common">Nematode-trapping fungus</name>
    <name type="synonym">Monacrosporium haptotylum</name>
    <dbReference type="NCBI Taxonomy" id="1284197"/>
    <lineage>
        <taxon>Eukaryota</taxon>
        <taxon>Fungi</taxon>
        <taxon>Dikarya</taxon>
        <taxon>Ascomycota</taxon>
        <taxon>Pezizomycotina</taxon>
        <taxon>Orbiliomycetes</taxon>
        <taxon>Orbiliales</taxon>
        <taxon>Orbiliaceae</taxon>
        <taxon>Dactylellina</taxon>
    </lineage>
</organism>
<evidence type="ECO:0000313" key="7">
    <source>
        <dbReference type="EMBL" id="EPS35109.1"/>
    </source>
</evidence>
<proteinExistence type="inferred from homology"/>
<evidence type="ECO:0000256" key="4">
    <source>
        <dbReference type="ARBA" id="ARBA00022827"/>
    </source>
</evidence>
<dbReference type="PANTHER" id="PTHR42973">
    <property type="entry name" value="BINDING OXIDOREDUCTASE, PUTATIVE (AFU_ORTHOLOGUE AFUA_1G17690)-RELATED"/>
    <property type="match status" value="1"/>
</dbReference>
<dbReference type="InterPro" id="IPR012951">
    <property type="entry name" value="BBE"/>
</dbReference>